<name>A0A9W6EYY1_9CHLO</name>
<comment type="caution">
    <text evidence="2">The sequence shown here is derived from an EMBL/GenBank/DDBJ whole genome shotgun (WGS) entry which is preliminary data.</text>
</comment>
<evidence type="ECO:0000256" key="1">
    <source>
        <dbReference type="SAM" id="MobiDB-lite"/>
    </source>
</evidence>
<reference evidence="2 3" key="1">
    <citation type="journal article" date="2023" name="Commun. Biol.">
        <title>Reorganization of the ancestral sex-determining regions during the evolution of trioecy in Pleodorina starrii.</title>
        <authorList>
            <person name="Takahashi K."/>
            <person name="Suzuki S."/>
            <person name="Kawai-Toyooka H."/>
            <person name="Yamamoto K."/>
            <person name="Hamaji T."/>
            <person name="Ootsuki R."/>
            <person name="Yamaguchi H."/>
            <person name="Kawachi M."/>
            <person name="Higashiyama T."/>
            <person name="Nozaki H."/>
        </authorList>
    </citation>
    <scope>NUCLEOTIDE SEQUENCE [LARGE SCALE GENOMIC DNA]</scope>
    <source>
        <strain evidence="2 3">NIES-4479</strain>
    </source>
</reference>
<proteinExistence type="predicted"/>
<accession>A0A9W6EYY1</accession>
<dbReference type="EMBL" id="BRXU01000003">
    <property type="protein sequence ID" value="GLC50473.1"/>
    <property type="molecule type" value="Genomic_DNA"/>
</dbReference>
<dbReference type="SUPFAM" id="SSF55979">
    <property type="entry name" value="DNA clamp"/>
    <property type="match status" value="1"/>
</dbReference>
<feature type="region of interest" description="Disordered" evidence="1">
    <location>
        <begin position="145"/>
        <end position="166"/>
    </location>
</feature>
<dbReference type="InterPro" id="IPR046938">
    <property type="entry name" value="DNA_clamp_sf"/>
</dbReference>
<protein>
    <submittedName>
        <fullName evidence="2">Uncharacterized protein</fullName>
    </submittedName>
</protein>
<gene>
    <name evidence="2" type="primary">PLESTB000828</name>
    <name evidence="2" type="ORF">PLESTB_000383100</name>
</gene>
<keyword evidence="3" id="KW-1185">Reference proteome</keyword>
<dbReference type="Proteomes" id="UP001165080">
    <property type="component" value="Unassembled WGS sequence"/>
</dbReference>
<organism evidence="2 3">
    <name type="scientific">Pleodorina starrii</name>
    <dbReference type="NCBI Taxonomy" id="330485"/>
    <lineage>
        <taxon>Eukaryota</taxon>
        <taxon>Viridiplantae</taxon>
        <taxon>Chlorophyta</taxon>
        <taxon>core chlorophytes</taxon>
        <taxon>Chlorophyceae</taxon>
        <taxon>CS clade</taxon>
        <taxon>Chlamydomonadales</taxon>
        <taxon>Volvocaceae</taxon>
        <taxon>Pleodorina</taxon>
    </lineage>
</organism>
<dbReference type="Gene3D" id="3.70.10.10">
    <property type="match status" value="1"/>
</dbReference>
<sequence>MSIHAPEVPVRSTLKARHLQRLSHLCSDSAQVLLQMGDEAPLSVTFELRGGGTCQIFIAPCLEDDQDDELLHSGCERGAKRKAAGGAGEVAAATKAKGGVSRPGKCGKAGLAGCDGVDGDDGDSWQRGGGASSYGGATTVPYGGVSGDAAWDNGGVRNADDEDEDA</sequence>
<evidence type="ECO:0000313" key="3">
    <source>
        <dbReference type="Proteomes" id="UP001165080"/>
    </source>
</evidence>
<evidence type="ECO:0000313" key="2">
    <source>
        <dbReference type="EMBL" id="GLC50473.1"/>
    </source>
</evidence>
<dbReference type="AlphaFoldDB" id="A0A9W6EYY1"/>